<evidence type="ECO:0000313" key="2">
    <source>
        <dbReference type="Proteomes" id="UP000051220"/>
    </source>
</evidence>
<evidence type="ECO:0000313" key="1">
    <source>
        <dbReference type="EMBL" id="KRP34161.1"/>
    </source>
</evidence>
<protein>
    <submittedName>
        <fullName evidence="1">Uncharacterized protein</fullName>
    </submittedName>
</protein>
<comment type="caution">
    <text evidence="1">The sequence shown here is derived from an EMBL/GenBank/DDBJ whole genome shotgun (WGS) entry which is preliminary data.</text>
</comment>
<proteinExistence type="predicted"/>
<dbReference type="Proteomes" id="UP000051220">
    <property type="component" value="Unassembled WGS sequence"/>
</dbReference>
<gene>
    <name evidence="1" type="ORF">ABS33_01835</name>
</gene>
<dbReference type="EMBL" id="LIDN01000036">
    <property type="protein sequence ID" value="KRP34161.1"/>
    <property type="molecule type" value="Genomic_DNA"/>
</dbReference>
<accession>A0A0R2XIX4</accession>
<name>A0A0R2XIX4_9BACT</name>
<dbReference type="AlphaFoldDB" id="A0A0R2XIX4"/>
<sequence>MRSIGEEILGEQGEVVISEEAGDYRPEWEWLVGKERLQSAETYRPKKGAAYRFFEMFDWMKLERIRSAKEDGVKWEAPLKAYLEEKLWWALFWMKPLEEWWRKELGDGYFKELRGLVPRAWPLRPIELPPEGVLPELGIQSWSELEGFSQKARELVVKISGFSPRAWGSKGVFLGSDHPKERWVQEVKRALGEWSTQPHLLQKFSHPVSVTHPVWSEERGEMIDGKWRLRLCPYYLVTGEKVELKGALATLCPTDKKLIHGMEEAVLLPVGTVKRPIQGP</sequence>
<reference evidence="1 2" key="1">
    <citation type="submission" date="2015-10" db="EMBL/GenBank/DDBJ databases">
        <title>Metagenome-Assembled Genomes uncover a global brackish microbiome.</title>
        <authorList>
            <person name="Hugerth L.W."/>
            <person name="Larsson J."/>
            <person name="Alneberg J."/>
            <person name="Lindh M.V."/>
            <person name="Legrand C."/>
            <person name="Pinhassi J."/>
            <person name="Andersson A.F."/>
        </authorList>
    </citation>
    <scope>NUCLEOTIDE SEQUENCE [LARGE SCALE GENOMIC DNA]</scope>
    <source>
        <strain evidence="1">BACL9 MAG-120924-bin69</strain>
    </source>
</reference>
<organism evidence="1 2">
    <name type="scientific">Verrucomicrobia subdivision 6 bacterium BACL9 MAG-120924-bin69</name>
    <dbReference type="NCBI Taxonomy" id="1655635"/>
    <lineage>
        <taxon>Bacteria</taxon>
        <taxon>Pseudomonadati</taxon>
        <taxon>Verrucomicrobiota</taxon>
        <taxon>Verrucomicrobiia</taxon>
        <taxon>Verrucomicrobiales</taxon>
        <taxon>Verrucomicrobia subdivision 6</taxon>
    </lineage>
</organism>